<dbReference type="Proteomes" id="UP001626550">
    <property type="component" value="Unassembled WGS sequence"/>
</dbReference>
<feature type="region of interest" description="Disordered" evidence="1">
    <location>
        <begin position="25"/>
        <end position="45"/>
    </location>
</feature>
<dbReference type="EMBL" id="JBJKFK010000557">
    <property type="protein sequence ID" value="KAL3316333.1"/>
    <property type="molecule type" value="Genomic_DNA"/>
</dbReference>
<comment type="caution">
    <text evidence="2">The sequence shown here is derived from an EMBL/GenBank/DDBJ whole genome shotgun (WGS) entry which is preliminary data.</text>
</comment>
<proteinExistence type="predicted"/>
<accession>A0ABD2QA97</accession>
<evidence type="ECO:0000313" key="3">
    <source>
        <dbReference type="Proteomes" id="UP001626550"/>
    </source>
</evidence>
<evidence type="ECO:0000313" key="2">
    <source>
        <dbReference type="EMBL" id="KAL3316333.1"/>
    </source>
</evidence>
<evidence type="ECO:0000256" key="1">
    <source>
        <dbReference type="SAM" id="MobiDB-lite"/>
    </source>
</evidence>
<dbReference type="AlphaFoldDB" id="A0ABD2QA97"/>
<protein>
    <submittedName>
        <fullName evidence="2">Uncharacterized protein</fullName>
    </submittedName>
</protein>
<sequence>MLGSEQRHGLPQSLERWSFSDSYDLRREVESPPEPEPAPSFILPMNATQNGDYDHIGNYSSTRACSELGFRDLSADRRLHSSCSGLYMDPYMLLQDSNNKALRLNTNPLFLWRNRKRSRVARAVSFDPTQKRTVDKEVCLPSTLLKFYCLFN</sequence>
<gene>
    <name evidence="2" type="ORF">Ciccas_005018</name>
</gene>
<reference evidence="2 3" key="1">
    <citation type="submission" date="2024-11" db="EMBL/GenBank/DDBJ databases">
        <title>Adaptive evolution of stress response genes in parasites aligns with host niche diversity.</title>
        <authorList>
            <person name="Hahn C."/>
            <person name="Resl P."/>
        </authorList>
    </citation>
    <scope>NUCLEOTIDE SEQUENCE [LARGE SCALE GENOMIC DNA]</scope>
    <source>
        <strain evidence="2">EGGRZ-B1_66</strain>
        <tissue evidence="2">Body</tissue>
    </source>
</reference>
<keyword evidence="3" id="KW-1185">Reference proteome</keyword>
<organism evidence="2 3">
    <name type="scientific">Cichlidogyrus casuarinus</name>
    <dbReference type="NCBI Taxonomy" id="1844966"/>
    <lineage>
        <taxon>Eukaryota</taxon>
        <taxon>Metazoa</taxon>
        <taxon>Spiralia</taxon>
        <taxon>Lophotrochozoa</taxon>
        <taxon>Platyhelminthes</taxon>
        <taxon>Monogenea</taxon>
        <taxon>Monopisthocotylea</taxon>
        <taxon>Dactylogyridea</taxon>
        <taxon>Ancyrocephalidae</taxon>
        <taxon>Cichlidogyrus</taxon>
    </lineage>
</organism>
<name>A0ABD2QA97_9PLAT</name>